<sequence length="175" mass="19993">MEIEKGRIDIENDLKFANRLSVLEQKEVRLNSIEDFTIRKYKEFKNKPQSNYSICKCNDAQLGDWIHLPKDSDRGSLAFLNKDSNSLATGVVVELLQNDYLLIQTSGEVIADEIGIREDIRRKGNLKLYLSHSPGRYRLGPDGDFLINQRLGSFSGMGDNSKFLINIGNEEIRIR</sequence>
<dbReference type="EMBL" id="RQFU01000020">
    <property type="protein sequence ID" value="TGL17920.1"/>
    <property type="molecule type" value="Genomic_DNA"/>
</dbReference>
<keyword evidence="2" id="KW-1185">Reference proteome</keyword>
<protein>
    <submittedName>
        <fullName evidence="1">Uncharacterized protein</fullName>
    </submittedName>
</protein>
<gene>
    <name evidence="1" type="ORF">EHQ46_15805</name>
</gene>
<evidence type="ECO:0000313" key="1">
    <source>
        <dbReference type="EMBL" id="TGL17920.1"/>
    </source>
</evidence>
<reference evidence="2" key="1">
    <citation type="journal article" date="2019" name="PLoS Negl. Trop. Dis.">
        <title>Revisiting the worldwide diversity of Leptospira species in the environment.</title>
        <authorList>
            <person name="Vincent A.T."/>
            <person name="Schiettekatte O."/>
            <person name="Bourhy P."/>
            <person name="Veyrier F.J."/>
            <person name="Picardeau M."/>
        </authorList>
    </citation>
    <scope>NUCLEOTIDE SEQUENCE [LARGE SCALE GENOMIC DNA]</scope>
    <source>
        <strain evidence="2">201800272</strain>
    </source>
</reference>
<accession>A0ABY2M1G1</accession>
<proteinExistence type="predicted"/>
<name>A0ABY2M1G1_9LEPT</name>
<comment type="caution">
    <text evidence="1">The sequence shown here is derived from an EMBL/GenBank/DDBJ whole genome shotgun (WGS) entry which is preliminary data.</text>
</comment>
<organism evidence="1 2">
    <name type="scientific">Leptospira yanagawae</name>
    <dbReference type="NCBI Taxonomy" id="293069"/>
    <lineage>
        <taxon>Bacteria</taxon>
        <taxon>Pseudomonadati</taxon>
        <taxon>Spirochaetota</taxon>
        <taxon>Spirochaetia</taxon>
        <taxon>Leptospirales</taxon>
        <taxon>Leptospiraceae</taxon>
        <taxon>Leptospira</taxon>
    </lineage>
</organism>
<dbReference type="Proteomes" id="UP000298200">
    <property type="component" value="Unassembled WGS sequence"/>
</dbReference>
<dbReference type="RefSeq" id="WP_135636949.1">
    <property type="nucleotide sequence ID" value="NZ_RQFU01000020.1"/>
</dbReference>
<evidence type="ECO:0000313" key="2">
    <source>
        <dbReference type="Proteomes" id="UP000298200"/>
    </source>
</evidence>